<dbReference type="Proteomes" id="UP000631114">
    <property type="component" value="Unassembled WGS sequence"/>
</dbReference>
<gene>
    <name evidence="8" type="ORF">IFM89_019439</name>
</gene>
<evidence type="ECO:0000313" key="8">
    <source>
        <dbReference type="EMBL" id="KAF9597525.1"/>
    </source>
</evidence>
<keyword evidence="2" id="KW-0805">Transcription regulation</keyword>
<dbReference type="AlphaFoldDB" id="A0A835HE96"/>
<dbReference type="EMBL" id="JADFTS010000007">
    <property type="protein sequence ID" value="KAF9597525.1"/>
    <property type="molecule type" value="Genomic_DNA"/>
</dbReference>
<dbReference type="OrthoDB" id="645697at2759"/>
<feature type="compositionally biased region" description="Low complexity" evidence="6">
    <location>
        <begin position="1"/>
        <end position="19"/>
    </location>
</feature>
<dbReference type="GO" id="GO:0005634">
    <property type="term" value="C:nucleus"/>
    <property type="evidence" value="ECO:0007669"/>
    <property type="project" value="UniProtKB-SubCell"/>
</dbReference>
<comment type="subcellular location">
    <subcellularLocation>
        <location evidence="1">Nucleus</location>
    </subcellularLocation>
</comment>
<dbReference type="GO" id="GO:0006355">
    <property type="term" value="P:regulation of DNA-templated transcription"/>
    <property type="evidence" value="ECO:0007669"/>
    <property type="project" value="InterPro"/>
</dbReference>
<dbReference type="PROSITE" id="PS51005">
    <property type="entry name" value="NAC"/>
    <property type="match status" value="1"/>
</dbReference>
<dbReference type="PANTHER" id="PTHR31744">
    <property type="entry name" value="PROTEIN CUP-SHAPED COTYLEDON 2-RELATED"/>
    <property type="match status" value="1"/>
</dbReference>
<dbReference type="FunFam" id="2.170.150.80:FF:000002">
    <property type="entry name" value="Nac domain-containing protein 86"/>
    <property type="match status" value="1"/>
</dbReference>
<keyword evidence="5" id="KW-0539">Nucleus</keyword>
<dbReference type="Pfam" id="PF02365">
    <property type="entry name" value="NAM"/>
    <property type="match status" value="1"/>
</dbReference>
<evidence type="ECO:0000259" key="7">
    <source>
        <dbReference type="PROSITE" id="PS51005"/>
    </source>
</evidence>
<dbReference type="SUPFAM" id="SSF101941">
    <property type="entry name" value="NAC domain"/>
    <property type="match status" value="1"/>
</dbReference>
<protein>
    <recommendedName>
        <fullName evidence="7">NAC domain-containing protein</fullName>
    </recommendedName>
</protein>
<organism evidence="8 9">
    <name type="scientific">Coptis chinensis</name>
    <dbReference type="NCBI Taxonomy" id="261450"/>
    <lineage>
        <taxon>Eukaryota</taxon>
        <taxon>Viridiplantae</taxon>
        <taxon>Streptophyta</taxon>
        <taxon>Embryophyta</taxon>
        <taxon>Tracheophyta</taxon>
        <taxon>Spermatophyta</taxon>
        <taxon>Magnoliopsida</taxon>
        <taxon>Ranunculales</taxon>
        <taxon>Ranunculaceae</taxon>
        <taxon>Coptidoideae</taxon>
        <taxon>Coptis</taxon>
    </lineage>
</organism>
<comment type="caution">
    <text evidence="8">The sequence shown here is derived from an EMBL/GenBank/DDBJ whole genome shotgun (WGS) entry which is preliminary data.</text>
</comment>
<evidence type="ECO:0000256" key="3">
    <source>
        <dbReference type="ARBA" id="ARBA00023125"/>
    </source>
</evidence>
<evidence type="ECO:0000256" key="6">
    <source>
        <dbReference type="SAM" id="MobiDB-lite"/>
    </source>
</evidence>
<evidence type="ECO:0000256" key="1">
    <source>
        <dbReference type="ARBA" id="ARBA00004123"/>
    </source>
</evidence>
<evidence type="ECO:0000313" key="9">
    <source>
        <dbReference type="Proteomes" id="UP000631114"/>
    </source>
</evidence>
<dbReference type="GO" id="GO:0003677">
    <property type="term" value="F:DNA binding"/>
    <property type="evidence" value="ECO:0007669"/>
    <property type="project" value="UniProtKB-KW"/>
</dbReference>
<evidence type="ECO:0000256" key="5">
    <source>
        <dbReference type="ARBA" id="ARBA00023242"/>
    </source>
</evidence>
<keyword evidence="4" id="KW-0804">Transcription</keyword>
<dbReference type="InterPro" id="IPR036093">
    <property type="entry name" value="NAC_dom_sf"/>
</dbReference>
<feature type="domain" description="NAC" evidence="7">
    <location>
        <begin position="19"/>
        <end position="170"/>
    </location>
</feature>
<reference evidence="8 9" key="1">
    <citation type="submission" date="2020-10" db="EMBL/GenBank/DDBJ databases">
        <title>The Coptis chinensis genome and diversification of protoberbering-type alkaloids.</title>
        <authorList>
            <person name="Wang B."/>
            <person name="Shu S."/>
            <person name="Song C."/>
            <person name="Liu Y."/>
        </authorList>
    </citation>
    <scope>NUCLEOTIDE SEQUENCE [LARGE SCALE GENOMIC DNA]</scope>
    <source>
        <strain evidence="8">HL-2020</strain>
        <tissue evidence="8">Leaf</tissue>
    </source>
</reference>
<name>A0A835HE96_9MAGN</name>
<sequence>MGAKSLSPTSETGSNSSSLAPGFRFHPTDEELVIYYLKRKIFNKPFRIDAISVIDIYKFEPWDLPDRSRLKSRDLEWYFFSGLDKKYGNGWRTNRATEQGYWKTTGKDRAVKRGERLVGMKKTLVFHIGRAPTGERTNWVMHEYRLVDEELLNQAGIAQDAFVLCRVFRKSGPGPKNGEHYGAPLIEEEWDDNNVVFPKSEFDHDCTLDGFDEYVQAQQVWILFIF</sequence>
<dbReference type="InterPro" id="IPR003441">
    <property type="entry name" value="NAC-dom"/>
</dbReference>
<keyword evidence="9" id="KW-1185">Reference proteome</keyword>
<dbReference type="PANTHER" id="PTHR31744:SF210">
    <property type="entry name" value="NAC DOMAIN-CONTAINING PROTEIN 86-LIKE"/>
    <property type="match status" value="1"/>
</dbReference>
<evidence type="ECO:0000256" key="2">
    <source>
        <dbReference type="ARBA" id="ARBA00023015"/>
    </source>
</evidence>
<evidence type="ECO:0000256" key="4">
    <source>
        <dbReference type="ARBA" id="ARBA00023163"/>
    </source>
</evidence>
<dbReference type="Gene3D" id="2.170.150.80">
    <property type="entry name" value="NAC domain"/>
    <property type="match status" value="1"/>
</dbReference>
<keyword evidence="3" id="KW-0238">DNA-binding</keyword>
<accession>A0A835HE96</accession>
<proteinExistence type="predicted"/>
<feature type="region of interest" description="Disordered" evidence="6">
    <location>
        <begin position="1"/>
        <end position="22"/>
    </location>
</feature>